<evidence type="ECO:0000256" key="1">
    <source>
        <dbReference type="SAM" id="MobiDB-lite"/>
    </source>
</evidence>
<reference evidence="3" key="1">
    <citation type="journal article" date="2013" name="Proc. Natl. Acad. Sci. U.S.A.">
        <title>Genome structure and metabolic features in the red seaweed Chondrus crispus shed light on evolution of the Archaeplastida.</title>
        <authorList>
            <person name="Collen J."/>
            <person name="Porcel B."/>
            <person name="Carre W."/>
            <person name="Ball S.G."/>
            <person name="Chaparro C."/>
            <person name="Tonon T."/>
            <person name="Barbeyron T."/>
            <person name="Michel G."/>
            <person name="Noel B."/>
            <person name="Valentin K."/>
            <person name="Elias M."/>
            <person name="Artiguenave F."/>
            <person name="Arun A."/>
            <person name="Aury J.M."/>
            <person name="Barbosa-Neto J.F."/>
            <person name="Bothwell J.H."/>
            <person name="Bouget F.Y."/>
            <person name="Brillet L."/>
            <person name="Cabello-Hurtado F."/>
            <person name="Capella-Gutierrez S."/>
            <person name="Charrier B."/>
            <person name="Cladiere L."/>
            <person name="Cock J.M."/>
            <person name="Coelho S.M."/>
            <person name="Colleoni C."/>
            <person name="Czjzek M."/>
            <person name="Da Silva C."/>
            <person name="Delage L."/>
            <person name="Denoeud F."/>
            <person name="Deschamps P."/>
            <person name="Dittami S.M."/>
            <person name="Gabaldon T."/>
            <person name="Gachon C.M."/>
            <person name="Groisillier A."/>
            <person name="Herve C."/>
            <person name="Jabbari K."/>
            <person name="Katinka M."/>
            <person name="Kloareg B."/>
            <person name="Kowalczyk N."/>
            <person name="Labadie K."/>
            <person name="Leblanc C."/>
            <person name="Lopez P.J."/>
            <person name="McLachlan D.H."/>
            <person name="Meslet-Cladiere L."/>
            <person name="Moustafa A."/>
            <person name="Nehr Z."/>
            <person name="Nyvall Collen P."/>
            <person name="Panaud O."/>
            <person name="Partensky F."/>
            <person name="Poulain J."/>
            <person name="Rensing S.A."/>
            <person name="Rousvoal S."/>
            <person name="Samson G."/>
            <person name="Symeonidi A."/>
            <person name="Weissenbach J."/>
            <person name="Zambounis A."/>
            <person name="Wincker P."/>
            <person name="Boyen C."/>
        </authorList>
    </citation>
    <scope>NUCLEOTIDE SEQUENCE [LARGE SCALE GENOMIC DNA]</scope>
    <source>
        <strain evidence="3">cv. Stackhouse</strain>
    </source>
</reference>
<dbReference type="RefSeq" id="XP_005712862.1">
    <property type="nucleotide sequence ID" value="XM_005712805.1"/>
</dbReference>
<dbReference type="KEGG" id="ccp:CHC_T00001874001"/>
<organism evidence="2 3">
    <name type="scientific">Chondrus crispus</name>
    <name type="common">Carrageen Irish moss</name>
    <name type="synonym">Polymorpha crispa</name>
    <dbReference type="NCBI Taxonomy" id="2769"/>
    <lineage>
        <taxon>Eukaryota</taxon>
        <taxon>Rhodophyta</taxon>
        <taxon>Florideophyceae</taxon>
        <taxon>Rhodymeniophycidae</taxon>
        <taxon>Gigartinales</taxon>
        <taxon>Gigartinaceae</taxon>
        <taxon>Chondrus</taxon>
    </lineage>
</organism>
<feature type="compositionally biased region" description="Polar residues" evidence="1">
    <location>
        <begin position="10"/>
        <end position="19"/>
    </location>
</feature>
<dbReference type="Pfam" id="PF20174">
    <property type="entry name" value="DUF6540"/>
    <property type="match status" value="1"/>
</dbReference>
<name>R7Q4X0_CHOCR</name>
<dbReference type="EMBL" id="HG001632">
    <property type="protein sequence ID" value="CDF33059.1"/>
    <property type="molecule type" value="Genomic_DNA"/>
</dbReference>
<keyword evidence="3" id="KW-1185">Reference proteome</keyword>
<feature type="region of interest" description="Disordered" evidence="1">
    <location>
        <begin position="1"/>
        <end position="25"/>
    </location>
</feature>
<sequence>MSKSGKRSKNSTSSPTPKAQQVDEKINTDSLEVYQLYYRSPRREVDAHVALFIALARNGRILKGNIFDVQGPDPKGRQRMSYKHVVVRSKTPENSSSFMHMNKLGHIREQDIPQFEAVCRSVTPPNMPSTYRAERPDCADWIDNVLFRLSRARLVSFLPDAEIPSNEVPMEVADGVDS</sequence>
<evidence type="ECO:0000313" key="2">
    <source>
        <dbReference type="EMBL" id="CDF33059.1"/>
    </source>
</evidence>
<proteinExistence type="predicted"/>
<protein>
    <submittedName>
        <fullName evidence="2">Uncharacterized protein</fullName>
    </submittedName>
</protein>
<accession>R7Q4X0</accession>
<gene>
    <name evidence="2" type="ORF">CHC_T00001874001</name>
</gene>
<dbReference type="Gramene" id="CDF33059">
    <property type="protein sequence ID" value="CDF33059"/>
    <property type="gene ID" value="CHC_T00001874001"/>
</dbReference>
<dbReference type="InterPro" id="IPR046670">
    <property type="entry name" value="DUF6540"/>
</dbReference>
<evidence type="ECO:0000313" key="3">
    <source>
        <dbReference type="Proteomes" id="UP000012073"/>
    </source>
</evidence>
<dbReference type="GeneID" id="17320575"/>
<dbReference type="Proteomes" id="UP000012073">
    <property type="component" value="Unassembled WGS sequence"/>
</dbReference>
<dbReference type="AlphaFoldDB" id="R7Q4X0"/>